<comment type="caution">
    <text evidence="1">The sequence shown here is derived from an EMBL/GenBank/DDBJ whole genome shotgun (WGS) entry which is preliminary data.</text>
</comment>
<keyword evidence="2" id="KW-1185">Reference proteome</keyword>
<dbReference type="Proteomes" id="UP001187192">
    <property type="component" value="Unassembled WGS sequence"/>
</dbReference>
<gene>
    <name evidence="1" type="ORF">TIFTF001_012077</name>
</gene>
<name>A0AA88ABN3_FICCA</name>
<organism evidence="1 2">
    <name type="scientific">Ficus carica</name>
    <name type="common">Common fig</name>
    <dbReference type="NCBI Taxonomy" id="3494"/>
    <lineage>
        <taxon>Eukaryota</taxon>
        <taxon>Viridiplantae</taxon>
        <taxon>Streptophyta</taxon>
        <taxon>Embryophyta</taxon>
        <taxon>Tracheophyta</taxon>
        <taxon>Spermatophyta</taxon>
        <taxon>Magnoliopsida</taxon>
        <taxon>eudicotyledons</taxon>
        <taxon>Gunneridae</taxon>
        <taxon>Pentapetalae</taxon>
        <taxon>rosids</taxon>
        <taxon>fabids</taxon>
        <taxon>Rosales</taxon>
        <taxon>Moraceae</taxon>
        <taxon>Ficeae</taxon>
        <taxon>Ficus</taxon>
    </lineage>
</organism>
<dbReference type="EMBL" id="BTGU01000015">
    <property type="protein sequence ID" value="GMN42868.1"/>
    <property type="molecule type" value="Genomic_DNA"/>
</dbReference>
<accession>A0AA88ABN3</accession>
<evidence type="ECO:0000313" key="1">
    <source>
        <dbReference type="EMBL" id="GMN42868.1"/>
    </source>
</evidence>
<reference evidence="1" key="1">
    <citation type="submission" date="2023-07" db="EMBL/GenBank/DDBJ databases">
        <title>draft genome sequence of fig (Ficus carica).</title>
        <authorList>
            <person name="Takahashi T."/>
            <person name="Nishimura K."/>
        </authorList>
    </citation>
    <scope>NUCLEOTIDE SEQUENCE</scope>
</reference>
<protein>
    <submittedName>
        <fullName evidence="1">Uncharacterized protein</fullName>
    </submittedName>
</protein>
<proteinExistence type="predicted"/>
<sequence length="154" mass="17330">MSTLSSACSACHRSRSVVPLKISLELILFALKILEMIYDEDDDNDAYGFDIYQYEIASKVWQFPFADIKSRYTMTMKRQGLKAFAVSFSKLLSLHQADIVSLVEKKVICHAALGESGVKSLGEYDVGSGYVPIEEDFARLRCLVEERAYCRHAG</sequence>
<evidence type="ECO:0000313" key="2">
    <source>
        <dbReference type="Proteomes" id="UP001187192"/>
    </source>
</evidence>
<dbReference type="AlphaFoldDB" id="A0AA88ABN3"/>